<gene>
    <name evidence="2" type="ORF">HCG48_11800</name>
</gene>
<protein>
    <recommendedName>
        <fullName evidence="4">Methyltransferase FkbM domain-containing protein</fullName>
    </recommendedName>
</protein>
<evidence type="ECO:0008006" key="4">
    <source>
        <dbReference type="Google" id="ProtNLM"/>
    </source>
</evidence>
<evidence type="ECO:0000313" key="2">
    <source>
        <dbReference type="EMBL" id="QIZ71175.1"/>
    </source>
</evidence>
<dbReference type="Proteomes" id="UP000500857">
    <property type="component" value="Chromosome"/>
</dbReference>
<proteinExistence type="predicted"/>
<organism evidence="2 3">
    <name type="scientific">Oxynema aestuarii AP17</name>
    <dbReference type="NCBI Taxonomy" id="2064643"/>
    <lineage>
        <taxon>Bacteria</taxon>
        <taxon>Bacillati</taxon>
        <taxon>Cyanobacteriota</taxon>
        <taxon>Cyanophyceae</taxon>
        <taxon>Oscillatoriophycideae</taxon>
        <taxon>Oscillatoriales</taxon>
        <taxon>Oscillatoriaceae</taxon>
        <taxon>Oxynema</taxon>
        <taxon>Oxynema aestuarii</taxon>
    </lineage>
</organism>
<name>A0A6H1TXM9_9CYAN</name>
<dbReference type="EMBL" id="CP051167">
    <property type="protein sequence ID" value="QIZ71175.1"/>
    <property type="molecule type" value="Genomic_DNA"/>
</dbReference>
<dbReference type="AlphaFoldDB" id="A0A6H1TXM9"/>
<keyword evidence="1" id="KW-0175">Coiled coil</keyword>
<dbReference type="RefSeq" id="WP_168569330.1">
    <property type="nucleotide sequence ID" value="NZ_CP051167.1"/>
</dbReference>
<reference evidence="2 3" key="1">
    <citation type="submission" date="2020-04" db="EMBL/GenBank/DDBJ databases">
        <authorList>
            <person name="Basu S."/>
            <person name="Maruthanayagam V."/>
            <person name="Chakraborty S."/>
            <person name="Pramanik A."/>
            <person name="Mukherjee J."/>
            <person name="Brink B."/>
        </authorList>
    </citation>
    <scope>NUCLEOTIDE SEQUENCE [LARGE SCALE GENOMIC DNA]</scope>
    <source>
        <strain evidence="2 3">AP17</strain>
    </source>
</reference>
<evidence type="ECO:0000256" key="1">
    <source>
        <dbReference type="SAM" id="Coils"/>
    </source>
</evidence>
<keyword evidence="3" id="KW-1185">Reference proteome</keyword>
<sequence>MSNSFKSFVKALIPKAWNTEIQEYLSLPGQLAKTKQKLNETIRLLEESERRVKNLSTLILSEKYPELQERRSPKNELNAREFKLYSQYGEDGILLYIFSKIGTTNRRFVEFGIQDGRECNSANLSLNFGWEGLLMEADENFFNAAKKYYQNMLGQQANRVKLDRCLVTAENINEKLVNNQIEGEIDLLSIDIDSNDYWVWKAISVISPRVVVVEYNASLGDEAALTVKYEPVFDRFEKHPTGFYHGASLAAFTQLAKLKGYRLVGCDSYGVNAFFVREDVAADKLAAVTVKEAYYPSYIRVQRYSQQEQWEIVKTLDFEEV</sequence>
<evidence type="ECO:0000313" key="3">
    <source>
        <dbReference type="Proteomes" id="UP000500857"/>
    </source>
</evidence>
<dbReference type="KEGG" id="oxy:HCG48_11800"/>
<feature type="coiled-coil region" evidence="1">
    <location>
        <begin position="31"/>
        <end position="58"/>
    </location>
</feature>
<accession>A0A6H1TXM9</accession>